<reference evidence="1" key="1">
    <citation type="submission" date="2015-05" db="EMBL/GenBank/DDBJ databases">
        <title>Permanent draft genome of Rhodopirellula islandicus K833.</title>
        <authorList>
            <person name="Kizina J."/>
            <person name="Richter M."/>
            <person name="Glockner F.O."/>
            <person name="Harder J."/>
        </authorList>
    </citation>
    <scope>NUCLEOTIDE SEQUENCE [LARGE SCALE GENOMIC DNA]</scope>
    <source>
        <strain evidence="1">K833</strain>
    </source>
</reference>
<sequence>MANGQVQSKTCGLMLAVGQQNRPQKRNFKTRDDRRIVPPTIRYTVLSGALISHATWS</sequence>
<dbReference type="EMBL" id="LECT01000017">
    <property type="protein sequence ID" value="KLU05454.1"/>
    <property type="molecule type" value="Genomic_DNA"/>
</dbReference>
<keyword evidence="2" id="KW-1185">Reference proteome</keyword>
<protein>
    <submittedName>
        <fullName evidence="1">Uncharacterized protein</fullName>
    </submittedName>
</protein>
<accession>A0A0J1EIX5</accession>
<name>A0A0J1EIX5_RHOIS</name>
<dbReference type="PATRIC" id="fig|595434.4.peg.1999"/>
<proteinExistence type="predicted"/>
<dbReference type="Proteomes" id="UP000036367">
    <property type="component" value="Unassembled WGS sequence"/>
</dbReference>
<evidence type="ECO:0000313" key="2">
    <source>
        <dbReference type="Proteomes" id="UP000036367"/>
    </source>
</evidence>
<gene>
    <name evidence="1" type="ORF">RISK_002086</name>
</gene>
<comment type="caution">
    <text evidence="1">The sequence shown here is derived from an EMBL/GenBank/DDBJ whole genome shotgun (WGS) entry which is preliminary data.</text>
</comment>
<dbReference type="AlphaFoldDB" id="A0A0J1EIX5"/>
<organism evidence="1 2">
    <name type="scientific">Rhodopirellula islandica</name>
    <dbReference type="NCBI Taxonomy" id="595434"/>
    <lineage>
        <taxon>Bacteria</taxon>
        <taxon>Pseudomonadati</taxon>
        <taxon>Planctomycetota</taxon>
        <taxon>Planctomycetia</taxon>
        <taxon>Pirellulales</taxon>
        <taxon>Pirellulaceae</taxon>
        <taxon>Rhodopirellula</taxon>
    </lineage>
</organism>
<evidence type="ECO:0000313" key="1">
    <source>
        <dbReference type="EMBL" id="KLU05454.1"/>
    </source>
</evidence>